<reference evidence="1" key="1">
    <citation type="journal article" date="2023" name="Phytobiomes J">
        <title>Deciphering the key players within the bacterial microbiota associated with aerial crown gall tumors on rhododendron: Insights into the gallobiome.</title>
        <authorList>
            <person name="Kuzmanovic N."/>
            <person name="Nesme J."/>
            <person name="Wolf J."/>
            <person name="Neumann-Schaal M."/>
            <person name="Petersen J."/>
            <person name="Fernandez-Gnecco G."/>
            <person name="Sproeer C."/>
            <person name="Bunk B."/>
            <person name="Overmann J."/>
            <person name="Sorensen S.J."/>
            <person name="Idczak E."/>
            <person name="Smalla K."/>
        </authorList>
    </citation>
    <scope>NUCLEOTIDE SEQUENCE</scope>
    <source>
        <strain evidence="1">Rho-11.1</strain>
    </source>
</reference>
<name>A0AAW9FI79_9HYPH</name>
<dbReference type="RefSeq" id="WP_320203690.1">
    <property type="nucleotide sequence ID" value="NZ_CP192785.1"/>
</dbReference>
<dbReference type="AlphaFoldDB" id="A0AAW9FI79"/>
<gene>
    <name evidence="1" type="ORF">RMR22_25355</name>
</gene>
<organism evidence="1">
    <name type="scientific">Agrobacterium rosae</name>
    <dbReference type="NCBI Taxonomy" id="1972867"/>
    <lineage>
        <taxon>Bacteria</taxon>
        <taxon>Pseudomonadati</taxon>
        <taxon>Pseudomonadota</taxon>
        <taxon>Alphaproteobacteria</taxon>
        <taxon>Hyphomicrobiales</taxon>
        <taxon>Rhizobiaceae</taxon>
        <taxon>Rhizobium/Agrobacterium group</taxon>
        <taxon>Agrobacterium</taxon>
    </lineage>
</organism>
<dbReference type="EMBL" id="JAVRAF010000022">
    <property type="protein sequence ID" value="MDX8305570.1"/>
    <property type="molecule type" value="Genomic_DNA"/>
</dbReference>
<comment type="caution">
    <text evidence="1">The sequence shown here is derived from an EMBL/GenBank/DDBJ whole genome shotgun (WGS) entry which is preliminary data.</text>
</comment>
<evidence type="ECO:0000313" key="1">
    <source>
        <dbReference type="EMBL" id="MDX8305570.1"/>
    </source>
</evidence>
<proteinExistence type="predicted"/>
<accession>A0AAW9FI79</accession>
<sequence>MFGRWVGAGAAALLAALLLLGSRRTFEAAVAAFLLVISRLGLRFGNAIPREFALATIDGRT</sequence>
<protein>
    <submittedName>
        <fullName evidence="1">Uncharacterized protein</fullName>
    </submittedName>
</protein>